<feature type="domain" description="Glycosyltransferase 2-like" evidence="3">
    <location>
        <begin position="40"/>
        <end position="200"/>
    </location>
</feature>
<keyword evidence="2" id="KW-1133">Transmembrane helix</keyword>
<dbReference type="SUPFAM" id="SSF53448">
    <property type="entry name" value="Nucleotide-diphospho-sugar transferases"/>
    <property type="match status" value="1"/>
</dbReference>
<dbReference type="EMBL" id="CAEZYQ010000001">
    <property type="protein sequence ID" value="CAB4725903.1"/>
    <property type="molecule type" value="Genomic_DNA"/>
</dbReference>
<dbReference type="Pfam" id="PF00535">
    <property type="entry name" value="Glycos_transf_2"/>
    <property type="match status" value="1"/>
</dbReference>
<evidence type="ECO:0000256" key="1">
    <source>
        <dbReference type="SAM" id="MobiDB-lite"/>
    </source>
</evidence>
<dbReference type="InterPro" id="IPR029044">
    <property type="entry name" value="Nucleotide-diphossugar_trans"/>
</dbReference>
<protein>
    <submittedName>
        <fullName evidence="4">Unannotated protein</fullName>
    </submittedName>
</protein>
<keyword evidence="2" id="KW-0812">Transmembrane</keyword>
<feature type="transmembrane region" description="Helical" evidence="2">
    <location>
        <begin position="307"/>
        <end position="326"/>
    </location>
</feature>
<reference evidence="4" key="1">
    <citation type="submission" date="2020-05" db="EMBL/GenBank/DDBJ databases">
        <authorList>
            <person name="Chiriac C."/>
            <person name="Salcher M."/>
            <person name="Ghai R."/>
            <person name="Kavagutti S V."/>
        </authorList>
    </citation>
    <scope>NUCLEOTIDE SEQUENCE</scope>
</reference>
<dbReference type="Gene3D" id="3.90.550.10">
    <property type="entry name" value="Spore Coat Polysaccharide Biosynthesis Protein SpsA, Chain A"/>
    <property type="match status" value="1"/>
</dbReference>
<evidence type="ECO:0000256" key="2">
    <source>
        <dbReference type="SAM" id="Phobius"/>
    </source>
</evidence>
<gene>
    <name evidence="4" type="ORF">UFOPK2761_00152</name>
</gene>
<proteinExistence type="predicted"/>
<dbReference type="InterPro" id="IPR001173">
    <property type="entry name" value="Glyco_trans_2-like"/>
</dbReference>
<accession>A0A6J6RTJ4</accession>
<dbReference type="PANTHER" id="PTHR43685:SF2">
    <property type="entry name" value="GLYCOSYLTRANSFERASE 2-LIKE DOMAIN-CONTAINING PROTEIN"/>
    <property type="match status" value="1"/>
</dbReference>
<dbReference type="PANTHER" id="PTHR43685">
    <property type="entry name" value="GLYCOSYLTRANSFERASE"/>
    <property type="match status" value="1"/>
</dbReference>
<evidence type="ECO:0000313" key="4">
    <source>
        <dbReference type="EMBL" id="CAB4725903.1"/>
    </source>
</evidence>
<organism evidence="4">
    <name type="scientific">freshwater metagenome</name>
    <dbReference type="NCBI Taxonomy" id="449393"/>
    <lineage>
        <taxon>unclassified sequences</taxon>
        <taxon>metagenomes</taxon>
        <taxon>ecological metagenomes</taxon>
    </lineage>
</organism>
<dbReference type="AlphaFoldDB" id="A0A6J6RTJ4"/>
<keyword evidence="2" id="KW-0472">Membrane</keyword>
<feature type="region of interest" description="Disordered" evidence="1">
    <location>
        <begin position="1"/>
        <end position="21"/>
    </location>
</feature>
<dbReference type="InterPro" id="IPR050834">
    <property type="entry name" value="Glycosyltransf_2"/>
</dbReference>
<name>A0A6J6RTJ4_9ZZZZ</name>
<evidence type="ECO:0000259" key="3">
    <source>
        <dbReference type="Pfam" id="PF00535"/>
    </source>
</evidence>
<sequence>MTDTTDPAVPAVRPADEPTPDVGPVASIGVLVCTHAPERLDQVARAVASLDTQTRVPDEVLVMVDGTEQLARMVRATLPPVLPRTGLTVRVSAVGSNRGVSVARTLGAQQMSTDVVAFLDDDAEAEPGWLAALAVPLDDPRVIGSSGWSEPAWIGRRPAWLPDEFLWTVGCSYAGMPTEPARVRNVYGGCAAVRRQLFLDLGGYDADLGHGAGRSGGGEEADFGLRAAAATGGEFAFEPSAVIRHRVPAARLTWRYYLERCRSEGELKAHMAAASAPGSLGPEVGFARALPGAVVRALLRPGHRAEALGLVLGALAVVTGLVTGSVQARRPRRRA</sequence>